<name>A0A1B2IE45_9CAUD</name>
<protein>
    <submittedName>
        <fullName evidence="1">Putative virion structural protein</fullName>
    </submittedName>
</protein>
<proteinExistence type="predicted"/>
<dbReference type="GeneID" id="29062033"/>
<dbReference type="Proteomes" id="UP000202923">
    <property type="component" value="Genome"/>
</dbReference>
<gene>
    <name evidence="1" type="ORF">KWAN_189</name>
</gene>
<evidence type="ECO:0000313" key="2">
    <source>
        <dbReference type="Proteomes" id="UP000202923"/>
    </source>
</evidence>
<accession>A0A1B2IE45</accession>
<dbReference type="RefSeq" id="YP_009278794.1">
    <property type="nucleotide sequence ID" value="NC_031010.1"/>
</dbReference>
<dbReference type="EMBL" id="KX397369">
    <property type="protein sequence ID" value="ANZ49541.1"/>
    <property type="molecule type" value="Genomic_DNA"/>
</dbReference>
<reference evidence="1 2" key="1">
    <citation type="submission" date="2016-06" db="EMBL/GenBank/DDBJ databases">
        <authorList>
            <person name="Kjaerup R.B."/>
            <person name="Dalgaard T.S."/>
            <person name="Juul-Madsen H.R."/>
        </authorList>
    </citation>
    <scope>NUCLEOTIDE SEQUENCE [LARGE SCALE GENOMIC DNA]</scope>
</reference>
<sequence>MAAVYQVQADRAYGFNRSTRRWEAVDVSRPLNQLVSDYQTFEVGLESLDRQYTFFSQYHLAALQNRTDTLQDWLNEQAGVAIPTLKEGYPVLEYNFAHYQSLFCDFQPQPHLCPPGYHFTQDFALEDATDVVLELPDKYKDQYRHNVLFNVAGQWVSHQNDSVGVRLNGAGRIVQKCHEPGMGCLVLNDVGELRTYPLSGLTVTRLDETRDFYSRLMVSLPEDLTGKTVAYVIGGILHWLPASMYFSQKAVMLSLSNLSVLKLIHETREYYHWDDIGVDDLSVPSSTYRILNSSTLQALLKHESSFMVVIDTPYLEIDEVALNLASSYGRFHLRDPNDIDSKLPLGMIVNDFGKCVNYWPTWEEGEWTFHTQELDRPNLVATHARWKQQSVVNDAQPIATDRAWRDTQVWMRRLKARK</sequence>
<dbReference type="KEGG" id="vg:29062033"/>
<dbReference type="OrthoDB" id="4744at10239"/>
<evidence type="ECO:0000313" key="1">
    <source>
        <dbReference type="EMBL" id="ANZ49541.1"/>
    </source>
</evidence>
<organism evidence="1 2">
    <name type="scientific">Erwinia phage vB_EamM_Kwan</name>
    <dbReference type="NCBI Taxonomy" id="1883374"/>
    <lineage>
        <taxon>Viruses</taxon>
        <taxon>Duplodnaviria</taxon>
        <taxon>Heunggongvirae</taxon>
        <taxon>Uroviricota</taxon>
        <taxon>Caudoviricetes</taxon>
        <taxon>Chimalliviridae</taxon>
        <taxon>Wellingtonvirus</taxon>
        <taxon>Wellingtonvirus wellington</taxon>
    </lineage>
</organism>